<dbReference type="AlphaFoldDB" id="A0A5R9KC35"/>
<organism evidence="3 4">
    <name type="scientific">Dyadobacter sediminis</name>
    <dbReference type="NCBI Taxonomy" id="1493691"/>
    <lineage>
        <taxon>Bacteria</taxon>
        <taxon>Pseudomonadati</taxon>
        <taxon>Bacteroidota</taxon>
        <taxon>Cytophagia</taxon>
        <taxon>Cytophagales</taxon>
        <taxon>Spirosomataceae</taxon>
        <taxon>Dyadobacter</taxon>
    </lineage>
</organism>
<evidence type="ECO:0000256" key="1">
    <source>
        <dbReference type="SAM" id="SignalP"/>
    </source>
</evidence>
<proteinExistence type="predicted"/>
<dbReference type="OrthoDB" id="9805760at2"/>
<sequence length="407" mass="45087">MKNLRNQFVMIFAAAMLLMMSCKNEDNPVTPVDPVDGGEVGETPYTSIPDELAGTWYPDHNEGPLSTNWEQGTFQGEQGFREFRTMVFTKNGKNAIEYTSEVFNSGDEVLQYLYKLTGTLEYKANPSTLTFHAQTGRMKVFSNKYAGFKESAIRAEDLKKYESILSNPQATTYTSSVNYLNAKRVSGGVLYTVKYKKVDASNNPGNGGNSGDPYANPPVSGTYVKIINQYYPTVTIGTQEWTSVNYSGSGGIKEASKPQFGTFYKYADTKNITLPAGWRIPTRQDYINLIKSQGIAYDEQWNTTNGEDLQSKKLLGNLMSVTGWLKEDGYANNSSGFNAVPANLRVTNGSPNGEGTNCLLWTSDKDENDLPIVFKLIQLPSDTYAALSGQSIGYNPPHIPLRFVRDK</sequence>
<accession>A0A5R9KC35</accession>
<dbReference type="InterPro" id="IPR011871">
    <property type="entry name" value="Fib_succ_major"/>
</dbReference>
<name>A0A5R9KC35_9BACT</name>
<feature type="chain" id="PRO_5024461724" description="Fibrobacter succinogenes major paralogous domain-containing protein" evidence="1">
    <location>
        <begin position="25"/>
        <end position="407"/>
    </location>
</feature>
<dbReference type="Pfam" id="PF09603">
    <property type="entry name" value="Fib_succ_major"/>
    <property type="match status" value="1"/>
</dbReference>
<comment type="caution">
    <text evidence="3">The sequence shown here is derived from an EMBL/GenBank/DDBJ whole genome shotgun (WGS) entry which is preliminary data.</text>
</comment>
<feature type="domain" description="Fibrobacter succinogenes major paralogous" evidence="2">
    <location>
        <begin position="256"/>
        <end position="371"/>
    </location>
</feature>
<dbReference type="Proteomes" id="UP000309788">
    <property type="component" value="Unassembled WGS sequence"/>
</dbReference>
<dbReference type="RefSeq" id="WP_138282453.1">
    <property type="nucleotide sequence ID" value="NZ_BMGE01000003.1"/>
</dbReference>
<keyword evidence="1" id="KW-0732">Signal</keyword>
<evidence type="ECO:0000313" key="3">
    <source>
        <dbReference type="EMBL" id="TLU92345.1"/>
    </source>
</evidence>
<protein>
    <recommendedName>
        <fullName evidence="2">Fibrobacter succinogenes major paralogous domain-containing protein</fullName>
    </recommendedName>
</protein>
<evidence type="ECO:0000313" key="4">
    <source>
        <dbReference type="Proteomes" id="UP000309788"/>
    </source>
</evidence>
<gene>
    <name evidence="3" type="ORF">FEM55_16610</name>
</gene>
<dbReference type="EMBL" id="VCEI01000025">
    <property type="protein sequence ID" value="TLU92345.1"/>
    <property type="molecule type" value="Genomic_DNA"/>
</dbReference>
<feature type="signal peptide" evidence="1">
    <location>
        <begin position="1"/>
        <end position="24"/>
    </location>
</feature>
<reference evidence="3 4" key="1">
    <citation type="submission" date="2019-05" db="EMBL/GenBank/DDBJ databases">
        <authorList>
            <person name="Qu J.-H."/>
        </authorList>
    </citation>
    <scope>NUCLEOTIDE SEQUENCE [LARGE SCALE GENOMIC DNA]</scope>
    <source>
        <strain evidence="3 4">Z12</strain>
    </source>
</reference>
<dbReference type="NCBIfam" id="TIGR02145">
    <property type="entry name" value="Fib_succ_major"/>
    <property type="match status" value="1"/>
</dbReference>
<dbReference type="PROSITE" id="PS51257">
    <property type="entry name" value="PROKAR_LIPOPROTEIN"/>
    <property type="match status" value="1"/>
</dbReference>
<keyword evidence="4" id="KW-1185">Reference proteome</keyword>
<evidence type="ECO:0000259" key="2">
    <source>
        <dbReference type="Pfam" id="PF09603"/>
    </source>
</evidence>